<evidence type="ECO:0000259" key="1">
    <source>
        <dbReference type="Pfam" id="PF00391"/>
    </source>
</evidence>
<name>A0A932CLY1_UNCTE</name>
<comment type="caution">
    <text evidence="2">The sequence shown here is derived from an EMBL/GenBank/DDBJ whole genome shotgun (WGS) entry which is preliminary data.</text>
</comment>
<dbReference type="AlphaFoldDB" id="A0A932CLY1"/>
<dbReference type="GO" id="GO:0016772">
    <property type="term" value="F:transferase activity, transferring phosphorus-containing groups"/>
    <property type="evidence" value="ECO:0007669"/>
    <property type="project" value="InterPro"/>
</dbReference>
<feature type="domain" description="PEP-utilising enzyme mobile" evidence="1">
    <location>
        <begin position="60"/>
        <end position="102"/>
    </location>
</feature>
<gene>
    <name evidence="2" type="ORF">HYY20_01915</name>
</gene>
<protein>
    <recommendedName>
        <fullName evidence="1">PEP-utilising enzyme mobile domain-containing protein</fullName>
    </recommendedName>
</protein>
<dbReference type="Gene3D" id="3.50.30.10">
    <property type="entry name" value="Phosphohistidine domain"/>
    <property type="match status" value="1"/>
</dbReference>
<dbReference type="InterPro" id="IPR008279">
    <property type="entry name" value="PEP-util_enz_mobile_dom"/>
</dbReference>
<reference evidence="2" key="1">
    <citation type="submission" date="2020-07" db="EMBL/GenBank/DDBJ databases">
        <title>Huge and variable diversity of episymbiotic CPR bacteria and DPANN archaea in groundwater ecosystems.</title>
        <authorList>
            <person name="He C.Y."/>
            <person name="Keren R."/>
            <person name="Whittaker M."/>
            <person name="Farag I.F."/>
            <person name="Doudna J."/>
            <person name="Cate J.H.D."/>
            <person name="Banfield J.F."/>
        </authorList>
    </citation>
    <scope>NUCLEOTIDE SEQUENCE</scope>
    <source>
        <strain evidence="2">NC_groundwater_672_Ag_B-0.1um_62_36</strain>
    </source>
</reference>
<sequence>MMEGYRLIGEGQNVFEEERVVEGPVKWLGSPQEVIAFVEKGQASSHIAIARGGTTTFLSPALNAGVLGILTLQGAPESHLGILSREFQIPCIMSVKFLEGTANERGEILPPDGTIVRLDTSSCPTGKVYLNTRNKRFTS</sequence>
<organism evidence="2 3">
    <name type="scientific">Tectimicrobiota bacterium</name>
    <dbReference type="NCBI Taxonomy" id="2528274"/>
    <lineage>
        <taxon>Bacteria</taxon>
        <taxon>Pseudomonadati</taxon>
        <taxon>Nitrospinota/Tectimicrobiota group</taxon>
        <taxon>Candidatus Tectimicrobiota</taxon>
    </lineage>
</organism>
<dbReference type="EMBL" id="JACPRF010000056">
    <property type="protein sequence ID" value="MBI2875619.1"/>
    <property type="molecule type" value="Genomic_DNA"/>
</dbReference>
<evidence type="ECO:0000313" key="3">
    <source>
        <dbReference type="Proteomes" id="UP000769766"/>
    </source>
</evidence>
<dbReference type="Proteomes" id="UP000769766">
    <property type="component" value="Unassembled WGS sequence"/>
</dbReference>
<dbReference type="InterPro" id="IPR036637">
    <property type="entry name" value="Phosphohistidine_dom_sf"/>
</dbReference>
<dbReference type="SUPFAM" id="SSF52009">
    <property type="entry name" value="Phosphohistidine domain"/>
    <property type="match status" value="1"/>
</dbReference>
<evidence type="ECO:0000313" key="2">
    <source>
        <dbReference type="EMBL" id="MBI2875619.1"/>
    </source>
</evidence>
<accession>A0A932CLY1</accession>
<dbReference type="Pfam" id="PF00391">
    <property type="entry name" value="PEP-utilizers"/>
    <property type="match status" value="1"/>
</dbReference>
<proteinExistence type="predicted"/>